<dbReference type="Proteomes" id="UP001303532">
    <property type="component" value="Chromosome"/>
</dbReference>
<sequence length="40" mass="4570">MKTEQQNVNELSFEKPVLPVEQTQQILIDLIDILNDASTN</sequence>
<name>A0ABZ0KT28_9BACL</name>
<reference evidence="1 2" key="1">
    <citation type="submission" date="2023-01" db="EMBL/GenBank/DDBJ databases">
        <title>Sporosarcina sp. nov., isolated from Korean tranditional fermented seafood 'Jeotgal'.</title>
        <authorList>
            <person name="Yang A.-I."/>
        </authorList>
    </citation>
    <scope>NUCLEOTIDE SEQUENCE [LARGE SCALE GENOMIC DNA]</scope>
    <source>
        <strain evidence="1 2">B2O-1</strain>
    </source>
</reference>
<protein>
    <recommendedName>
        <fullName evidence="3">Transposase</fullName>
    </recommendedName>
</protein>
<organism evidence="1 2">
    <name type="scientific">Sporosarcina jeotgali</name>
    <dbReference type="NCBI Taxonomy" id="3020056"/>
    <lineage>
        <taxon>Bacteria</taxon>
        <taxon>Bacillati</taxon>
        <taxon>Bacillota</taxon>
        <taxon>Bacilli</taxon>
        <taxon>Bacillales</taxon>
        <taxon>Caryophanaceae</taxon>
        <taxon>Sporosarcina</taxon>
    </lineage>
</organism>
<accession>A0ABZ0KT28</accession>
<dbReference type="RefSeq" id="WP_323691235.1">
    <property type="nucleotide sequence ID" value="NZ_CP116341.1"/>
</dbReference>
<proteinExistence type="predicted"/>
<dbReference type="EMBL" id="CP116341">
    <property type="protein sequence ID" value="WOV83541.1"/>
    <property type="molecule type" value="Genomic_DNA"/>
</dbReference>
<keyword evidence="2" id="KW-1185">Reference proteome</keyword>
<evidence type="ECO:0008006" key="3">
    <source>
        <dbReference type="Google" id="ProtNLM"/>
    </source>
</evidence>
<gene>
    <name evidence="1" type="ORF">PGH26_11700</name>
</gene>
<evidence type="ECO:0000313" key="1">
    <source>
        <dbReference type="EMBL" id="WOV83541.1"/>
    </source>
</evidence>
<evidence type="ECO:0000313" key="2">
    <source>
        <dbReference type="Proteomes" id="UP001303532"/>
    </source>
</evidence>